<reference evidence="4" key="1">
    <citation type="journal article" date="2014" name="Genome Announc.">
        <title>Draft genome sequence of Colletotrichum sublineola, a destructive pathogen of cultivated sorghum.</title>
        <authorList>
            <person name="Baroncelli R."/>
            <person name="Sanz-Martin J.M."/>
            <person name="Rech G.E."/>
            <person name="Sukno S.A."/>
            <person name="Thon M.R."/>
        </authorList>
    </citation>
    <scope>NUCLEOTIDE SEQUENCE [LARGE SCALE GENOMIC DNA]</scope>
    <source>
        <strain evidence="4">TX430BB</strain>
    </source>
</reference>
<comment type="caution">
    <text evidence="3">The sequence shown here is derived from an EMBL/GenBank/DDBJ whole genome shotgun (WGS) entry which is preliminary data.</text>
</comment>
<organism evidence="3 4">
    <name type="scientific">Colletotrichum sublineola</name>
    <name type="common">Sorghum anthracnose fungus</name>
    <dbReference type="NCBI Taxonomy" id="1173701"/>
    <lineage>
        <taxon>Eukaryota</taxon>
        <taxon>Fungi</taxon>
        <taxon>Dikarya</taxon>
        <taxon>Ascomycota</taxon>
        <taxon>Pezizomycotina</taxon>
        <taxon>Sordariomycetes</taxon>
        <taxon>Hypocreomycetidae</taxon>
        <taxon>Glomerellales</taxon>
        <taxon>Glomerellaceae</taxon>
        <taxon>Colletotrichum</taxon>
        <taxon>Colletotrichum graminicola species complex</taxon>
    </lineage>
</organism>
<gene>
    <name evidence="3" type="ORF">CSUB01_11097</name>
</gene>
<dbReference type="OrthoDB" id="4851649at2759"/>
<proteinExistence type="predicted"/>
<feature type="region of interest" description="Disordered" evidence="1">
    <location>
        <begin position="608"/>
        <end position="649"/>
    </location>
</feature>
<feature type="region of interest" description="Disordered" evidence="1">
    <location>
        <begin position="103"/>
        <end position="144"/>
    </location>
</feature>
<keyword evidence="4" id="KW-1185">Reference proteome</keyword>
<dbReference type="Proteomes" id="UP000027238">
    <property type="component" value="Unassembled WGS sequence"/>
</dbReference>
<feature type="region of interest" description="Disordered" evidence="1">
    <location>
        <begin position="462"/>
        <end position="490"/>
    </location>
</feature>
<feature type="region of interest" description="Disordered" evidence="1">
    <location>
        <begin position="317"/>
        <end position="347"/>
    </location>
</feature>
<dbReference type="EMBL" id="JMSE01001050">
    <property type="protein sequence ID" value="KDN65279.1"/>
    <property type="molecule type" value="Genomic_DNA"/>
</dbReference>
<name>A0A066XCC0_COLSU</name>
<dbReference type="eggNOG" id="ENOG502T5BI">
    <property type="taxonomic scope" value="Eukaryota"/>
</dbReference>
<dbReference type="HOGENOM" id="CLU_275702_0_0_1"/>
<protein>
    <submittedName>
        <fullName evidence="3">Uncharacterized protein</fullName>
    </submittedName>
</protein>
<dbReference type="AlphaFoldDB" id="A0A066XCC0"/>
<sequence>MYQHLIRHKLSPPLCETRAVEELERALFLVRPDGKRWSDEFDRLMRPRVVNALRSRYYTLGREKVWYIKDDEVVYAAWSRAFLTKAWDGVSFSRRYAEMLLAGSPLDGDNDNNDDDDDDGDGDEEKGREAILVRDEDEETVRPEDSMSNIAMRRLPVVSEHEPGSLEDLSFEEIRRLMLRAAENLMEFKWHISFQKHGVPAAEYRATRGETEGLRERCLEELKVLERALDLENKRFASRLWPRAFENLASLAFMTFIAKTTKTKSPVITIVTIVTIMSHSLPARSESSSALARYLEEQQAEGRSISSEELHFIRSRQANRSPKHHAERFANEGANDSTSYGGNNDESELSTRIMRSGLTQVGKLVRTERQNLSADDLRLLEEKMRDQRYQAFWQRQGLQQEQHQRPQQQKAQQLHGFGSVEEVTAELRRVIDQQKTHLLAAVECEARIKELWWYRHALEGDKEGDKRGDKRGDKEKGKQPKARAMEDADDCPTAPTFIRRWSSAHYVIPELPDQRHSLCPFRPSRIVHLFAARLPHFDRQVDFLVFSFNHLFAPVVPSPSSLPPSLGSTVSPTCRSYCHVGVVANPNISSCLPLYLCENIIVAMPPTTRSQTKSLSSSSSSPDSQTRYSRSGSRSRSRSRSSNGSIDSADADYTLVPHATQLNLPLVLPPPVGRQLLSLCFHSSWRARRHLRVHFVSTDVLLDDAPDSPDLSEPESDPEHDPEHHHDFLTIVNYDPIAVSLPSTASPWALPAAAALFLVLLVLAALVLLAVDSFASIRPYTCPLLRNRRECLVPFSADSSASNHYTVTTSKTKAATATASSSTSSSTTITLRNLTAVVRPYAQLVRLLDHPNAVVLPAIQREFSELCLTAWALPHIESEPCYRIVDLLDKANVHLSQLLVGIHTRGPGNPISALSDTIVLMAYGVYQRQQQQQHQGHFGGDADHDTNGDGSSSSGGVWNRTAEGVFHAVISQVPNWLDDHNALALPLQTVLESLHEARSLEDGVSAVFKSAISDADPKTFPAEDVLYALDHLFDPLLARRDTLLHTLKSAIGRLDEAAQQMYTFNSTLYELRGEALAGKKPRRFEDFDALLSRLAYAVRVLSHEIEAVGVRERRGGTRRLEDERAALEAVEESRPRHRRARERASVREREQSRWLWW</sequence>
<keyword evidence="2" id="KW-0812">Transmembrane</keyword>
<feature type="compositionally biased region" description="Basic and acidic residues" evidence="1">
    <location>
        <begin position="462"/>
        <end position="486"/>
    </location>
</feature>
<feature type="compositionally biased region" description="Basic and acidic residues" evidence="1">
    <location>
        <begin position="125"/>
        <end position="144"/>
    </location>
</feature>
<accession>A0A066XCC0</accession>
<evidence type="ECO:0000313" key="3">
    <source>
        <dbReference type="EMBL" id="KDN65279.1"/>
    </source>
</evidence>
<keyword evidence="2" id="KW-0472">Membrane</keyword>
<feature type="compositionally biased region" description="Polar residues" evidence="1">
    <location>
        <begin position="334"/>
        <end position="344"/>
    </location>
</feature>
<feature type="region of interest" description="Disordered" evidence="1">
    <location>
        <begin position="933"/>
        <end position="955"/>
    </location>
</feature>
<evidence type="ECO:0000313" key="4">
    <source>
        <dbReference type="Proteomes" id="UP000027238"/>
    </source>
</evidence>
<feature type="compositionally biased region" description="Acidic residues" evidence="1">
    <location>
        <begin position="108"/>
        <end position="124"/>
    </location>
</feature>
<evidence type="ECO:0000256" key="2">
    <source>
        <dbReference type="SAM" id="Phobius"/>
    </source>
</evidence>
<feature type="compositionally biased region" description="Low complexity" evidence="1">
    <location>
        <begin position="608"/>
        <end position="632"/>
    </location>
</feature>
<feature type="transmembrane region" description="Helical" evidence="2">
    <location>
        <begin position="748"/>
        <end position="771"/>
    </location>
</feature>
<keyword evidence="2" id="KW-1133">Transmembrane helix</keyword>
<evidence type="ECO:0000256" key="1">
    <source>
        <dbReference type="SAM" id="MobiDB-lite"/>
    </source>
</evidence>